<dbReference type="PANTHER" id="PTHR42813">
    <property type="entry name" value="ZINC-TYPE ALCOHOL DEHYDROGENASE-LIKE"/>
    <property type="match status" value="1"/>
</dbReference>
<protein>
    <submittedName>
        <fullName evidence="8">NADP-dependent isopropanol dehydrogenase</fullName>
        <ecNumber evidence="8">1.1.1.80</ecNumber>
    </submittedName>
</protein>
<dbReference type="InterPro" id="IPR011032">
    <property type="entry name" value="GroES-like_sf"/>
</dbReference>
<name>A0A517TXQ6_9BACT</name>
<dbReference type="GO" id="GO:0008270">
    <property type="term" value="F:zinc ion binding"/>
    <property type="evidence" value="ECO:0007669"/>
    <property type="project" value="InterPro"/>
</dbReference>
<keyword evidence="3 6" id="KW-0479">Metal-binding</keyword>
<evidence type="ECO:0000256" key="6">
    <source>
        <dbReference type="RuleBase" id="RU361277"/>
    </source>
</evidence>
<evidence type="ECO:0000313" key="9">
    <source>
        <dbReference type="Proteomes" id="UP000317909"/>
    </source>
</evidence>
<dbReference type="AlphaFoldDB" id="A0A517TXQ6"/>
<keyword evidence="4 6" id="KW-0862">Zinc</keyword>
<dbReference type="RefSeq" id="WP_246133857.1">
    <property type="nucleotide sequence ID" value="NZ_CP036339.1"/>
</dbReference>
<dbReference type="Gene3D" id="3.90.180.10">
    <property type="entry name" value="Medium-chain alcohol dehydrogenases, catalytic domain"/>
    <property type="match status" value="1"/>
</dbReference>
<evidence type="ECO:0000256" key="3">
    <source>
        <dbReference type="ARBA" id="ARBA00022723"/>
    </source>
</evidence>
<dbReference type="InterPro" id="IPR013149">
    <property type="entry name" value="ADH-like_C"/>
</dbReference>
<dbReference type="InterPro" id="IPR036291">
    <property type="entry name" value="NAD(P)-bd_dom_sf"/>
</dbReference>
<comment type="similarity">
    <text evidence="2 6">Belongs to the zinc-containing alcohol dehydrogenase family.</text>
</comment>
<dbReference type="CDD" id="cd08285">
    <property type="entry name" value="NADP_ADH"/>
    <property type="match status" value="1"/>
</dbReference>
<dbReference type="Pfam" id="PF00107">
    <property type="entry name" value="ADH_zinc_N"/>
    <property type="match status" value="1"/>
</dbReference>
<dbReference type="SMART" id="SM00829">
    <property type="entry name" value="PKS_ER"/>
    <property type="match status" value="1"/>
</dbReference>
<comment type="cofactor">
    <cofactor evidence="1 6">
        <name>Zn(2+)</name>
        <dbReference type="ChEBI" id="CHEBI:29105"/>
    </cofactor>
</comment>
<gene>
    <name evidence="8" type="primary">adh_2</name>
    <name evidence="8" type="ORF">I41_23480</name>
</gene>
<evidence type="ECO:0000256" key="1">
    <source>
        <dbReference type="ARBA" id="ARBA00001947"/>
    </source>
</evidence>
<feature type="domain" description="Enoyl reductase (ER)" evidence="7">
    <location>
        <begin position="12"/>
        <end position="345"/>
    </location>
</feature>
<dbReference type="PROSITE" id="PS00059">
    <property type="entry name" value="ADH_ZINC"/>
    <property type="match status" value="1"/>
</dbReference>
<dbReference type="GO" id="GO:0050009">
    <property type="term" value="F:isopropanol dehydrogenase (NADP+) activity"/>
    <property type="evidence" value="ECO:0007669"/>
    <property type="project" value="UniProtKB-EC"/>
</dbReference>
<dbReference type="Pfam" id="PF08240">
    <property type="entry name" value="ADH_N"/>
    <property type="match status" value="1"/>
</dbReference>
<evidence type="ECO:0000256" key="2">
    <source>
        <dbReference type="ARBA" id="ARBA00008072"/>
    </source>
</evidence>
<dbReference type="InterPro" id="IPR002328">
    <property type="entry name" value="ADH_Zn_CS"/>
</dbReference>
<evidence type="ECO:0000259" key="7">
    <source>
        <dbReference type="SMART" id="SM00829"/>
    </source>
</evidence>
<dbReference type="SUPFAM" id="SSF51735">
    <property type="entry name" value="NAD(P)-binding Rossmann-fold domains"/>
    <property type="match status" value="1"/>
</dbReference>
<evidence type="ECO:0000313" key="8">
    <source>
        <dbReference type="EMBL" id="QDT73159.1"/>
    </source>
</evidence>
<reference evidence="8 9" key="1">
    <citation type="submission" date="2019-02" db="EMBL/GenBank/DDBJ databases">
        <title>Deep-cultivation of Planctomycetes and their phenomic and genomic characterization uncovers novel biology.</title>
        <authorList>
            <person name="Wiegand S."/>
            <person name="Jogler M."/>
            <person name="Boedeker C."/>
            <person name="Pinto D."/>
            <person name="Vollmers J."/>
            <person name="Rivas-Marin E."/>
            <person name="Kohn T."/>
            <person name="Peeters S.H."/>
            <person name="Heuer A."/>
            <person name="Rast P."/>
            <person name="Oberbeckmann S."/>
            <person name="Bunk B."/>
            <person name="Jeske O."/>
            <person name="Meyerdierks A."/>
            <person name="Storesund J.E."/>
            <person name="Kallscheuer N."/>
            <person name="Luecker S."/>
            <person name="Lage O.M."/>
            <person name="Pohl T."/>
            <person name="Merkel B.J."/>
            <person name="Hornburger P."/>
            <person name="Mueller R.-W."/>
            <person name="Bruemmer F."/>
            <person name="Labrenz M."/>
            <person name="Spormann A.M."/>
            <person name="Op den Camp H."/>
            <person name="Overmann J."/>
            <person name="Amann R."/>
            <person name="Jetten M.S.M."/>
            <person name="Mascher T."/>
            <person name="Medema M.H."/>
            <person name="Devos D.P."/>
            <person name="Kaster A.-K."/>
            <person name="Ovreas L."/>
            <person name="Rohde M."/>
            <person name="Galperin M.Y."/>
            <person name="Jogler C."/>
        </authorList>
    </citation>
    <scope>NUCLEOTIDE SEQUENCE [LARGE SCALE GENOMIC DNA]</scope>
    <source>
        <strain evidence="8 9">I41</strain>
    </source>
</reference>
<dbReference type="Proteomes" id="UP000317909">
    <property type="component" value="Chromosome"/>
</dbReference>
<dbReference type="EC" id="1.1.1.80" evidence="8"/>
<keyword evidence="9" id="KW-1185">Reference proteome</keyword>
<dbReference type="SUPFAM" id="SSF50129">
    <property type="entry name" value="GroES-like"/>
    <property type="match status" value="1"/>
</dbReference>
<keyword evidence="5 8" id="KW-0560">Oxidoreductase</keyword>
<dbReference type="Gene3D" id="3.40.50.720">
    <property type="entry name" value="NAD(P)-binding Rossmann-like Domain"/>
    <property type="match status" value="1"/>
</dbReference>
<dbReference type="PANTHER" id="PTHR42813:SF4">
    <property type="entry name" value="NADP-DEPENDENT ISOPROPANOL DEHYDROGENASE"/>
    <property type="match status" value="1"/>
</dbReference>
<evidence type="ECO:0000256" key="5">
    <source>
        <dbReference type="ARBA" id="ARBA00023002"/>
    </source>
</evidence>
<proteinExistence type="inferred from homology"/>
<dbReference type="KEGG" id="llh:I41_23480"/>
<dbReference type="InterPro" id="IPR020843">
    <property type="entry name" value="ER"/>
</dbReference>
<organism evidence="8 9">
    <name type="scientific">Lacipirellula limnantheis</name>
    <dbReference type="NCBI Taxonomy" id="2528024"/>
    <lineage>
        <taxon>Bacteria</taxon>
        <taxon>Pseudomonadati</taxon>
        <taxon>Planctomycetota</taxon>
        <taxon>Planctomycetia</taxon>
        <taxon>Pirellulales</taxon>
        <taxon>Lacipirellulaceae</taxon>
        <taxon>Lacipirellula</taxon>
    </lineage>
</organism>
<evidence type="ECO:0000256" key="4">
    <source>
        <dbReference type="ARBA" id="ARBA00022833"/>
    </source>
</evidence>
<accession>A0A517TXQ6</accession>
<dbReference type="EMBL" id="CP036339">
    <property type="protein sequence ID" value="QDT73159.1"/>
    <property type="molecule type" value="Genomic_DNA"/>
</dbReference>
<dbReference type="InterPro" id="IPR013154">
    <property type="entry name" value="ADH-like_N"/>
</dbReference>
<sequence>MPEMMKCFVMHGIGRVGVMDKPIPRPGPSDAIIRTTAALICTSDTHTVAGAIGDRQGLTLGHEAVGVIHELGELAASSGLFQVGQRVAVNAITPCYACDNCQRGYPSQCGGMLGGWKFANLKDGSFAEYFHVNNAAANLAPIPDGLSDEQAAYCCDMLSTGFVGAERASIPIGGSVAIFSQGPVGLMATVGARLRGAGLVVGVESAPNRVALAMKYGCDVVVDFSKEDPVEAILKLTDGKGVDSAIEALGSAQTFAACVAVTRPGGAVSNIGYHGDGDSVPIPRVAWGVGMGDKTIHTALCPGGSERMGRLLRLIETGRVDPLALTTHRFSFDDIEKAFKMMQTKEDGMIKPLISFA</sequence>